<dbReference type="InterPro" id="IPR029052">
    <property type="entry name" value="Metallo-depent_PP-like"/>
</dbReference>
<gene>
    <name evidence="1" type="ORF">METZ01_LOCUS466661</name>
</gene>
<dbReference type="AlphaFoldDB" id="A0A383B146"/>
<evidence type="ECO:0000313" key="1">
    <source>
        <dbReference type="EMBL" id="SVE13807.1"/>
    </source>
</evidence>
<reference evidence="1" key="1">
    <citation type="submission" date="2018-05" db="EMBL/GenBank/DDBJ databases">
        <authorList>
            <person name="Lanie J.A."/>
            <person name="Ng W.-L."/>
            <person name="Kazmierczak K.M."/>
            <person name="Andrzejewski T.M."/>
            <person name="Davidsen T.M."/>
            <person name="Wayne K.J."/>
            <person name="Tettelin H."/>
            <person name="Glass J.I."/>
            <person name="Rusch D."/>
            <person name="Podicherti R."/>
            <person name="Tsui H.-C.T."/>
            <person name="Winkler M.E."/>
        </authorList>
    </citation>
    <scope>NUCLEOTIDE SEQUENCE</scope>
</reference>
<dbReference type="Gene3D" id="3.60.21.10">
    <property type="match status" value="1"/>
</dbReference>
<dbReference type="EMBL" id="UINC01196689">
    <property type="protein sequence ID" value="SVE13807.1"/>
    <property type="molecule type" value="Genomic_DNA"/>
</dbReference>
<accession>A0A383B146</accession>
<organism evidence="1">
    <name type="scientific">marine metagenome</name>
    <dbReference type="NCBI Taxonomy" id="408172"/>
    <lineage>
        <taxon>unclassified sequences</taxon>
        <taxon>metagenomes</taxon>
        <taxon>ecological metagenomes</taxon>
    </lineage>
</organism>
<evidence type="ECO:0008006" key="2">
    <source>
        <dbReference type="Google" id="ProtNLM"/>
    </source>
</evidence>
<protein>
    <recommendedName>
        <fullName evidence="2">Diadenosine tetraphosphatase</fullName>
    </recommendedName>
</protein>
<feature type="non-terminal residue" evidence="1">
    <location>
        <position position="1"/>
    </location>
</feature>
<name>A0A383B146_9ZZZZ</name>
<sequence>NLIFGHWASLGGKTGTSNIIAIDTGCVWGYKLSAFRLEDSRVFSYDRIN</sequence>
<dbReference type="SUPFAM" id="SSF56300">
    <property type="entry name" value="Metallo-dependent phosphatases"/>
    <property type="match status" value="1"/>
</dbReference>
<proteinExistence type="predicted"/>